<feature type="domain" description="DDE Tnp4" evidence="8">
    <location>
        <begin position="109"/>
        <end position="273"/>
    </location>
</feature>
<name>A0A6J1Q4C7_9HYME</name>
<dbReference type="PANTHER" id="PTHR22930:SF258">
    <property type="entry name" value="PROTEIN ALP1-LIKE ISOFORM X1"/>
    <property type="match status" value="1"/>
</dbReference>
<dbReference type="OrthoDB" id="6627079at2759"/>
<evidence type="ECO:0000313" key="10">
    <source>
        <dbReference type="RefSeq" id="XP_024876518.1"/>
    </source>
</evidence>
<organism evidence="9 10">
    <name type="scientific">Temnothorax curvispinosus</name>
    <dbReference type="NCBI Taxonomy" id="300111"/>
    <lineage>
        <taxon>Eukaryota</taxon>
        <taxon>Metazoa</taxon>
        <taxon>Ecdysozoa</taxon>
        <taxon>Arthropoda</taxon>
        <taxon>Hexapoda</taxon>
        <taxon>Insecta</taxon>
        <taxon>Pterygota</taxon>
        <taxon>Neoptera</taxon>
        <taxon>Endopterygota</taxon>
        <taxon>Hymenoptera</taxon>
        <taxon>Apocrita</taxon>
        <taxon>Aculeata</taxon>
        <taxon>Formicoidea</taxon>
        <taxon>Formicidae</taxon>
        <taxon>Myrmicinae</taxon>
        <taxon>Temnothorax</taxon>
    </lineage>
</organism>
<evidence type="ECO:0000256" key="2">
    <source>
        <dbReference type="ARBA" id="ARBA00004123"/>
    </source>
</evidence>
<dbReference type="Pfam" id="PF13359">
    <property type="entry name" value="DDE_Tnp_4"/>
    <property type="match status" value="1"/>
</dbReference>
<gene>
    <name evidence="10" type="primary">LOC112457598</name>
</gene>
<keyword evidence="9" id="KW-1185">Reference proteome</keyword>
<evidence type="ECO:0000256" key="3">
    <source>
        <dbReference type="ARBA" id="ARBA00006958"/>
    </source>
</evidence>
<dbReference type="RefSeq" id="XP_024876518.1">
    <property type="nucleotide sequence ID" value="XM_025020750.1"/>
</dbReference>
<evidence type="ECO:0000256" key="5">
    <source>
        <dbReference type="ARBA" id="ARBA00022723"/>
    </source>
</evidence>
<keyword evidence="4" id="KW-0540">Nuclease</keyword>
<dbReference type="GO" id="GO:0005634">
    <property type="term" value="C:nucleus"/>
    <property type="evidence" value="ECO:0007669"/>
    <property type="project" value="UniProtKB-SubCell"/>
</dbReference>
<accession>A0A6J1Q4C7</accession>
<dbReference type="GO" id="GO:0016787">
    <property type="term" value="F:hydrolase activity"/>
    <property type="evidence" value="ECO:0007669"/>
    <property type="project" value="UniProtKB-KW"/>
</dbReference>
<keyword evidence="5" id="KW-0479">Metal-binding</keyword>
<dbReference type="GO" id="GO:0004518">
    <property type="term" value="F:nuclease activity"/>
    <property type="evidence" value="ECO:0007669"/>
    <property type="project" value="UniProtKB-KW"/>
</dbReference>
<evidence type="ECO:0000256" key="7">
    <source>
        <dbReference type="ARBA" id="ARBA00023242"/>
    </source>
</evidence>
<keyword evidence="6" id="KW-0378">Hydrolase</keyword>
<proteinExistence type="inferred from homology"/>
<dbReference type="GO" id="GO:0046872">
    <property type="term" value="F:metal ion binding"/>
    <property type="evidence" value="ECO:0007669"/>
    <property type="project" value="UniProtKB-KW"/>
</dbReference>
<protein>
    <submittedName>
        <fullName evidence="10">Protein ALP1-like</fullName>
    </submittedName>
</protein>
<dbReference type="Proteomes" id="UP000504618">
    <property type="component" value="Unplaced"/>
</dbReference>
<evidence type="ECO:0000256" key="6">
    <source>
        <dbReference type="ARBA" id="ARBA00022801"/>
    </source>
</evidence>
<comment type="cofactor">
    <cofactor evidence="1">
        <name>a divalent metal cation</name>
        <dbReference type="ChEBI" id="CHEBI:60240"/>
    </cofactor>
</comment>
<sequence>MSATEFEELLCLVGPTISKQYVVRDPISAPERLALTLRFLASGDSMMSLSYQYLLGITTVSNIIKETCQAIWNALCPVVLKPNMKAEWLAVSKSFNEKCQFPNCIGALDEKHIMIQCPNKSGSAYYNYKGAHSIVLLAMCDANYMFVSVDIGAYGRQSDGGIFKHSLLGQKLEANTMDLPAPKPLWENGPDLPYVIVADEAFPLTPYLLRPYSGKDGLSTEQRIYNYRLSRARRMIENSFGILASQWRIFRKPILASIENVIKIVQATICLHNFLRKSNINNAGNYGNPELIDREDENYDIIPGQWRCTVTNNNAFNDINSCGTNNHSRISAAIRNNFCEYFSMKRVQ</sequence>
<reference evidence="10" key="1">
    <citation type="submission" date="2025-08" db="UniProtKB">
        <authorList>
            <consortium name="RefSeq"/>
        </authorList>
    </citation>
    <scope>IDENTIFICATION</scope>
    <source>
        <tissue evidence="10">Whole body</tissue>
    </source>
</reference>
<dbReference type="InterPro" id="IPR027806">
    <property type="entry name" value="HARBI1_dom"/>
</dbReference>
<dbReference type="AlphaFoldDB" id="A0A6J1Q4C7"/>
<evidence type="ECO:0000259" key="8">
    <source>
        <dbReference type="Pfam" id="PF13359"/>
    </source>
</evidence>
<keyword evidence="7" id="KW-0539">Nucleus</keyword>
<evidence type="ECO:0000313" key="9">
    <source>
        <dbReference type="Proteomes" id="UP000504618"/>
    </source>
</evidence>
<dbReference type="InterPro" id="IPR045249">
    <property type="entry name" value="HARBI1-like"/>
</dbReference>
<comment type="similarity">
    <text evidence="3">Belongs to the HARBI1 family.</text>
</comment>
<evidence type="ECO:0000256" key="1">
    <source>
        <dbReference type="ARBA" id="ARBA00001968"/>
    </source>
</evidence>
<evidence type="ECO:0000256" key="4">
    <source>
        <dbReference type="ARBA" id="ARBA00022722"/>
    </source>
</evidence>
<dbReference type="GeneID" id="112457598"/>
<dbReference type="PANTHER" id="PTHR22930">
    <property type="match status" value="1"/>
</dbReference>
<comment type="subcellular location">
    <subcellularLocation>
        <location evidence="2">Nucleus</location>
    </subcellularLocation>
</comment>